<accession>A7GFR3</accession>
<evidence type="ECO:0000313" key="1">
    <source>
        <dbReference type="EMBL" id="ABS41071.1"/>
    </source>
</evidence>
<evidence type="ECO:0000313" key="2">
    <source>
        <dbReference type="Proteomes" id="UP000002410"/>
    </source>
</evidence>
<protein>
    <submittedName>
        <fullName evidence="1">Uncharacterized protein</fullName>
    </submittedName>
</protein>
<sequence length="156" mass="17455">MSYKHSLTTLGNNTVYQLDDVKAGAHIINVIAKNASSDYMSTSNYIYIRVKPNVKVFNEAKNVPINKIFNIKFTKQLKSGTNLGNYISVLDQFGTNYCLSANVSSNDPYTVKVYGFPYAAFSDFTLHILPGIQSSSGQIISEERVLRFYTDSNQNL</sequence>
<proteinExistence type="predicted"/>
<reference evidence="2" key="1">
    <citation type="submission" date="2007-06" db="EMBL/GenBank/DDBJ databases">
        <authorList>
            <person name="Brinkac L.M."/>
            <person name="Daugherty S."/>
            <person name="Dodson R.J."/>
            <person name="Madupu R."/>
            <person name="Brown J.L."/>
            <person name="Bruce D."/>
            <person name="Detter C."/>
            <person name="Munk C."/>
            <person name="Smith L.A."/>
            <person name="Smith T.J."/>
            <person name="White O."/>
            <person name="Brettin T.S."/>
        </authorList>
    </citation>
    <scope>NUCLEOTIDE SEQUENCE [LARGE SCALE GENOMIC DNA]</scope>
    <source>
        <strain evidence="2">Langeland / NCTC 10281 / Type F</strain>
    </source>
</reference>
<gene>
    <name evidence="1" type="ordered locus">CLI_2380</name>
</gene>
<dbReference type="Proteomes" id="UP000002410">
    <property type="component" value="Chromosome"/>
</dbReference>
<dbReference type="KEGG" id="cbf:CLI_2380"/>
<dbReference type="HOGENOM" id="CLU_1683466_0_0_9"/>
<name>A7GFR3_CLOBL</name>
<dbReference type="EMBL" id="CP000728">
    <property type="protein sequence ID" value="ABS41071.1"/>
    <property type="molecule type" value="Genomic_DNA"/>
</dbReference>
<dbReference type="AlphaFoldDB" id="A7GFR3"/>
<organism evidence="1 2">
    <name type="scientific">Clostridium botulinum (strain Langeland / NCTC 10281 / Type F)</name>
    <dbReference type="NCBI Taxonomy" id="441772"/>
    <lineage>
        <taxon>Bacteria</taxon>
        <taxon>Bacillati</taxon>
        <taxon>Bacillota</taxon>
        <taxon>Clostridia</taxon>
        <taxon>Eubacteriales</taxon>
        <taxon>Clostridiaceae</taxon>
        <taxon>Clostridium</taxon>
    </lineage>
</organism>